<name>A0AA97PFN3_PYRO3</name>
<organism evidence="1">
    <name type="scientific">Pyricularia oryzae (strain Y34)</name>
    <name type="common">Rice blast fungus</name>
    <name type="synonym">Magnaporthe oryzae</name>
    <dbReference type="NCBI Taxonomy" id="1143189"/>
    <lineage>
        <taxon>Eukaryota</taxon>
        <taxon>Fungi</taxon>
        <taxon>Dikarya</taxon>
        <taxon>Ascomycota</taxon>
        <taxon>Pezizomycotina</taxon>
        <taxon>Sordariomycetes</taxon>
        <taxon>Sordariomycetidae</taxon>
        <taxon>Magnaporthales</taxon>
        <taxon>Pyriculariaceae</taxon>
        <taxon>Pyricularia</taxon>
    </lineage>
</organism>
<evidence type="ECO:0000313" key="1">
    <source>
        <dbReference type="EMBL" id="ELQ32836.1"/>
    </source>
</evidence>
<protein>
    <submittedName>
        <fullName evidence="1">Uncharacterized protein</fullName>
    </submittedName>
</protein>
<accession>A0AA97PFN3</accession>
<dbReference type="AlphaFoldDB" id="A0AA97PFN3"/>
<proteinExistence type="predicted"/>
<dbReference type="Proteomes" id="UP000011086">
    <property type="component" value="Unassembled WGS sequence"/>
</dbReference>
<gene>
    <name evidence="1" type="ORF">OOU_Y34scaffold01028g5</name>
</gene>
<dbReference type="EMBL" id="JH793993">
    <property type="protein sequence ID" value="ELQ32836.1"/>
    <property type="molecule type" value="Genomic_DNA"/>
</dbReference>
<reference evidence="1" key="1">
    <citation type="journal article" date="2012" name="PLoS Genet.">
        <title>Comparative analysis of the genomes of two field isolates of the rice blast fungus Magnaporthe oryzae.</title>
        <authorList>
            <person name="Xue M."/>
            <person name="Yang J."/>
            <person name="Li Z."/>
            <person name="Hu S."/>
            <person name="Yao N."/>
            <person name="Dean R.A."/>
            <person name="Zhao W."/>
            <person name="Shen M."/>
            <person name="Zhang H."/>
            <person name="Li C."/>
            <person name="Liu L."/>
            <person name="Cao L."/>
            <person name="Xu X."/>
            <person name="Xing Y."/>
            <person name="Hsiang T."/>
            <person name="Zhang Z."/>
            <person name="Xu J.R."/>
            <person name="Peng Y.L."/>
        </authorList>
    </citation>
    <scope>NUCLEOTIDE SEQUENCE</scope>
    <source>
        <strain evidence="1">Y34</strain>
    </source>
</reference>
<sequence length="106" mass="11391">MALLFEKPVLDGPLLLITLPAITQSHEHPYSTLLAYRPFAHQPSWPNPSQGECELPTPQLSCPALMQVLLMPVDGKDLLAHGNAAISDIIGIKPDGVGMNVAKEAE</sequence>